<name>A0A2W4T039_9GAMM</name>
<organism evidence="1 2">
    <name type="scientific">Candidatus Methylumidiphilus alinenensis</name>
    <dbReference type="NCBI Taxonomy" id="2202197"/>
    <lineage>
        <taxon>Bacteria</taxon>
        <taxon>Pseudomonadati</taxon>
        <taxon>Pseudomonadota</taxon>
        <taxon>Gammaproteobacteria</taxon>
        <taxon>Methylococcales</taxon>
        <taxon>Candidatus Methylumidiphilus</taxon>
    </lineage>
</organism>
<proteinExistence type="predicted"/>
<gene>
    <name evidence="1" type="ORF">DM484_17320</name>
</gene>
<dbReference type="EMBL" id="QJPH01000368">
    <property type="protein sequence ID" value="PZN76057.1"/>
    <property type="molecule type" value="Genomic_DNA"/>
</dbReference>
<sequence>MLIYLDLCCFNRPFDDQTQSRIRLETEAKLIIQQHVRDGRHQLVWSHILEYENSLNPFLDRRISISDWRKLSVIKITHSDKLVNLSRDLIKLGIKEHDALHVAAALTANAELFITTDDRLARKIKTHGQLRCALPWDALACLENWYEN</sequence>
<evidence type="ECO:0000313" key="1">
    <source>
        <dbReference type="EMBL" id="PZN76057.1"/>
    </source>
</evidence>
<dbReference type="InterPro" id="IPR029060">
    <property type="entry name" value="PIN-like_dom_sf"/>
</dbReference>
<dbReference type="AlphaFoldDB" id="A0A2W4T039"/>
<comment type="caution">
    <text evidence="1">The sequence shown here is derived from an EMBL/GenBank/DDBJ whole genome shotgun (WGS) entry which is preliminary data.</text>
</comment>
<reference evidence="1 2" key="1">
    <citation type="journal article" date="2018" name="Aquat. Microb. Ecol.">
        <title>Gammaproteobacterial methanotrophs dominate.</title>
        <authorList>
            <person name="Rissanen A.J."/>
            <person name="Saarenheimo J."/>
            <person name="Tiirola M."/>
            <person name="Peura S."/>
            <person name="Aalto S.L."/>
            <person name="Karvinen A."/>
            <person name="Nykanen H."/>
        </authorList>
    </citation>
    <scope>NUCLEOTIDE SEQUENCE [LARGE SCALE GENOMIC DNA]</scope>
    <source>
        <strain evidence="1">AMbin10</strain>
    </source>
</reference>
<evidence type="ECO:0000313" key="2">
    <source>
        <dbReference type="Proteomes" id="UP000249396"/>
    </source>
</evidence>
<dbReference type="SUPFAM" id="SSF88723">
    <property type="entry name" value="PIN domain-like"/>
    <property type="match status" value="1"/>
</dbReference>
<dbReference type="Gene3D" id="3.40.50.1010">
    <property type="entry name" value="5'-nuclease"/>
    <property type="match status" value="1"/>
</dbReference>
<protein>
    <submittedName>
        <fullName evidence="1">PIN domain protein</fullName>
    </submittedName>
</protein>
<accession>A0A2W4T039</accession>
<dbReference type="Proteomes" id="UP000249396">
    <property type="component" value="Unassembled WGS sequence"/>
</dbReference>